<evidence type="ECO:0000256" key="3">
    <source>
        <dbReference type="RuleBase" id="RU362028"/>
    </source>
</evidence>
<dbReference type="InterPro" id="IPR020103">
    <property type="entry name" value="PsdUridine_synth_cat_dom_sf"/>
</dbReference>
<protein>
    <recommendedName>
        <fullName evidence="3">Pseudouridine synthase</fullName>
        <ecNumber evidence="3">5.4.99.-</ecNumber>
    </recommendedName>
</protein>
<dbReference type="RefSeq" id="WP_212966836.1">
    <property type="nucleotide sequence ID" value="NZ_BORB01000028.1"/>
</dbReference>
<keyword evidence="6" id="KW-1185">Reference proteome</keyword>
<dbReference type="InterPro" id="IPR006145">
    <property type="entry name" value="PsdUridine_synth_RsuA/RluA"/>
</dbReference>
<organism evidence="5 6">
    <name type="scientific">Lederbergia ruris</name>
    <dbReference type="NCBI Taxonomy" id="217495"/>
    <lineage>
        <taxon>Bacteria</taxon>
        <taxon>Bacillati</taxon>
        <taxon>Bacillota</taxon>
        <taxon>Bacilli</taxon>
        <taxon>Bacillales</taxon>
        <taxon>Bacillaceae</taxon>
        <taxon>Lederbergia</taxon>
    </lineage>
</organism>
<dbReference type="Pfam" id="PF00849">
    <property type="entry name" value="PseudoU_synth_2"/>
    <property type="match status" value="1"/>
</dbReference>
<dbReference type="CDD" id="cd02869">
    <property type="entry name" value="PseudoU_synth_RluA_like"/>
    <property type="match status" value="1"/>
</dbReference>
<dbReference type="NCBIfam" id="TIGR00005">
    <property type="entry name" value="rluA_subfam"/>
    <property type="match status" value="1"/>
</dbReference>
<proteinExistence type="inferred from homology"/>
<keyword evidence="3" id="KW-0413">Isomerase</keyword>
<sequence length="295" mass="34118">MFDQPIRISVHNKWDGLTPQTLFKDVWQTSKKQLHQWRMEKTVFKNEKIINWLEPLQSGDILTIKVNHEKETTIQPTSIPCEILYEDDHLFIVNKPAGLRVHPNHNEENTLANRVAAYLQSNNDQRKVRHIHRLDQNTSGAILYAKHLFSHTILDKMLENKTIQRTYWALADGILTGSGQINKPIGRDRHHPTRRRVSKTGKTAITNYEVINDYPHDQLTLVKCSLATGRTHQIRVHMQSLGHPLAGDLLYGGSPRFSRQALHARTLEFTHPFTLEKVKVTAPFLDDPPIFDFIR</sequence>
<comment type="caution">
    <text evidence="5">The sequence shown here is derived from an EMBL/GenBank/DDBJ whole genome shotgun (WGS) entry which is preliminary data.</text>
</comment>
<dbReference type="SUPFAM" id="SSF55120">
    <property type="entry name" value="Pseudouridine synthase"/>
    <property type="match status" value="1"/>
</dbReference>
<accession>A0ABQ4KL92</accession>
<dbReference type="Gene3D" id="3.30.2350.10">
    <property type="entry name" value="Pseudouridine synthase"/>
    <property type="match status" value="1"/>
</dbReference>
<evidence type="ECO:0000256" key="2">
    <source>
        <dbReference type="ARBA" id="ARBA00010876"/>
    </source>
</evidence>
<comment type="similarity">
    <text evidence="2 3">Belongs to the pseudouridine synthase RluA family.</text>
</comment>
<evidence type="ECO:0000259" key="4">
    <source>
        <dbReference type="Pfam" id="PF00849"/>
    </source>
</evidence>
<name>A0ABQ4KL92_9BACI</name>
<evidence type="ECO:0000313" key="6">
    <source>
        <dbReference type="Proteomes" id="UP000679950"/>
    </source>
</evidence>
<dbReference type="InterPro" id="IPR006225">
    <property type="entry name" value="PsdUridine_synth_RluC/D"/>
</dbReference>
<comment type="function">
    <text evidence="3">Responsible for synthesis of pseudouridine from uracil.</text>
</comment>
<dbReference type="InterPro" id="IPR050188">
    <property type="entry name" value="RluA_PseudoU_synthase"/>
</dbReference>
<dbReference type="EMBL" id="BORB01000028">
    <property type="protein sequence ID" value="GIN58714.1"/>
    <property type="molecule type" value="Genomic_DNA"/>
</dbReference>
<reference evidence="5 6" key="1">
    <citation type="submission" date="2021-03" db="EMBL/GenBank/DDBJ databases">
        <title>Antimicrobial resistance genes in bacteria isolated from Japanese honey, and their potential for conferring macrolide and lincosamide resistance in the American foulbrood pathogen Paenibacillus larvae.</title>
        <authorList>
            <person name="Okamoto M."/>
            <person name="Kumagai M."/>
            <person name="Kanamori H."/>
            <person name="Takamatsu D."/>
        </authorList>
    </citation>
    <scope>NUCLEOTIDE SEQUENCE [LARGE SCALE GENOMIC DNA]</scope>
    <source>
        <strain evidence="5 6">J8TS2</strain>
    </source>
</reference>
<dbReference type="EC" id="5.4.99.-" evidence="3"/>
<gene>
    <name evidence="5" type="primary">yhcT</name>
    <name evidence="5" type="ORF">J8TS2_30330</name>
</gene>
<evidence type="ECO:0000256" key="1">
    <source>
        <dbReference type="ARBA" id="ARBA00000073"/>
    </source>
</evidence>
<dbReference type="Proteomes" id="UP000679950">
    <property type="component" value="Unassembled WGS sequence"/>
</dbReference>
<evidence type="ECO:0000313" key="5">
    <source>
        <dbReference type="EMBL" id="GIN58714.1"/>
    </source>
</evidence>
<dbReference type="PANTHER" id="PTHR21600:SF71">
    <property type="entry name" value="PSEUDOURIDINE SYNTHASE"/>
    <property type="match status" value="1"/>
</dbReference>
<comment type="catalytic activity">
    <reaction evidence="1 3">
        <text>a uridine in RNA = a pseudouridine in RNA</text>
        <dbReference type="Rhea" id="RHEA:48348"/>
        <dbReference type="Rhea" id="RHEA-COMP:12068"/>
        <dbReference type="Rhea" id="RHEA-COMP:12069"/>
        <dbReference type="ChEBI" id="CHEBI:65314"/>
        <dbReference type="ChEBI" id="CHEBI:65315"/>
    </reaction>
</comment>
<dbReference type="PANTHER" id="PTHR21600">
    <property type="entry name" value="MITOCHONDRIAL RNA PSEUDOURIDINE SYNTHASE"/>
    <property type="match status" value="1"/>
</dbReference>
<feature type="domain" description="Pseudouridine synthase RsuA/RluA-like" evidence="4">
    <location>
        <begin position="89"/>
        <end position="240"/>
    </location>
</feature>